<dbReference type="InterPro" id="IPR050386">
    <property type="entry name" value="Glycosyl_hydrolase_5"/>
</dbReference>
<comment type="caution">
    <text evidence="20">The sequence shown here is derived from an EMBL/GenBank/DDBJ whole genome shotgun (WGS) entry which is preliminary data.</text>
</comment>
<keyword evidence="7 18" id="KW-1133">Transmembrane helix</keyword>
<dbReference type="GO" id="GO:0016787">
    <property type="term" value="F:hydrolase activity"/>
    <property type="evidence" value="ECO:0007669"/>
    <property type="project" value="UniProtKB-KW"/>
</dbReference>
<accession>A0ABR3B3X6</accession>
<proteinExistence type="inferred from homology"/>
<feature type="transmembrane region" description="Helical" evidence="18">
    <location>
        <begin position="6"/>
        <end position="24"/>
    </location>
</feature>
<sequence length="623" mass="69678">MFLKKYIFIIISLIFFVIKYMNLYDKQDPDPAVQAIHGSPASWTAVDLTNEKAQKTQPQGKHSSGLFALIQRHKRLSILAFSLAIAGIIAAISVPTIQNIVRNSPLTATKTTHNSNNNNIINISTTPTPTPTQTLTSRPATGPSSVAAAGASDAHSDDVSSAEPSTPVLEAQTTPDPFDDSASPNPYTPPLSEPFVYGEQMIRGVNLGGWLVIEPFITPSLFDQFPASEKKVVDEWTLCERLGPEEARRQLETHYDTFVVEHDFELMAQMGLNHVRIPIGHWAVLANPDEPYVGLVAWDYLIKGIQWARKYGLRVMVELHTAPGSQNGWNHSGRQGTIGWLNGTQGVFNADRTLAIVEAMARHFSDPEWSHAVPLFGVLNEPAMTSLKNHAAMMEWYHKSYDTIRNSTGDNGPTLSYHDGFLPLPMWSHFFENTTRVILETHLYLIFDQGLVYMPREVQAEFPCGAWRKSLVRSMNETGPTMVGEFSVATNDCGKYLNGIGHGNRYEGTDNLVKNIPVCKNCTCVGSEDWKSWTDEYKQFLKLFAERQMDAYESGIGWFFWTYKTENHVNPHWDYLLGWKEGWLPLDANKRVHSCSEVKIQETPTASLLPSSLLDPMAASTEV</sequence>
<dbReference type="EMBL" id="JBCLYO010000005">
    <property type="protein sequence ID" value="KAL0088957.1"/>
    <property type="molecule type" value="Genomic_DNA"/>
</dbReference>
<feature type="compositionally biased region" description="Low complexity" evidence="17">
    <location>
        <begin position="144"/>
        <end position="153"/>
    </location>
</feature>
<name>A0ABR3B3X6_PHYBL</name>
<dbReference type="InterPro" id="IPR001547">
    <property type="entry name" value="Glyco_hydro_5"/>
</dbReference>
<evidence type="ECO:0000256" key="4">
    <source>
        <dbReference type="ARBA" id="ARBA00022692"/>
    </source>
</evidence>
<comment type="similarity">
    <text evidence="2 16">Belongs to the glycosyl hydrolase 5 (cellulase A) family.</text>
</comment>
<evidence type="ECO:0000256" key="14">
    <source>
        <dbReference type="ARBA" id="ARBA00038929"/>
    </source>
</evidence>
<evidence type="ECO:0000256" key="13">
    <source>
        <dbReference type="ARBA" id="ARBA00037126"/>
    </source>
</evidence>
<keyword evidence="5 16" id="KW-0378">Hydrolase</keyword>
<evidence type="ECO:0000256" key="6">
    <source>
        <dbReference type="ARBA" id="ARBA00022968"/>
    </source>
</evidence>
<comment type="function">
    <text evidence="13">Glucosidase involved in the degradation of cellulosic biomass. Active on lichenan.</text>
</comment>
<feature type="region of interest" description="Disordered" evidence="17">
    <location>
        <begin position="108"/>
        <end position="192"/>
    </location>
</feature>
<evidence type="ECO:0000256" key="2">
    <source>
        <dbReference type="ARBA" id="ARBA00005641"/>
    </source>
</evidence>
<evidence type="ECO:0000256" key="1">
    <source>
        <dbReference type="ARBA" id="ARBA00004401"/>
    </source>
</evidence>
<dbReference type="Pfam" id="PF00150">
    <property type="entry name" value="Cellulase"/>
    <property type="match status" value="1"/>
</dbReference>
<keyword evidence="10 16" id="KW-0326">Glycosidase</keyword>
<keyword evidence="9" id="KW-0325">Glycoprotein</keyword>
<evidence type="ECO:0000256" key="12">
    <source>
        <dbReference type="ARBA" id="ARBA00036824"/>
    </source>
</evidence>
<evidence type="ECO:0000256" key="5">
    <source>
        <dbReference type="ARBA" id="ARBA00022801"/>
    </source>
</evidence>
<evidence type="ECO:0000256" key="7">
    <source>
        <dbReference type="ARBA" id="ARBA00022989"/>
    </source>
</evidence>
<evidence type="ECO:0000313" key="20">
    <source>
        <dbReference type="EMBL" id="KAL0088957.1"/>
    </source>
</evidence>
<evidence type="ECO:0000256" key="9">
    <source>
        <dbReference type="ARBA" id="ARBA00023180"/>
    </source>
</evidence>
<dbReference type="Proteomes" id="UP001448207">
    <property type="component" value="Unassembled WGS sequence"/>
</dbReference>
<evidence type="ECO:0000313" key="21">
    <source>
        <dbReference type="Proteomes" id="UP001448207"/>
    </source>
</evidence>
<dbReference type="EC" id="3.2.1.58" evidence="14"/>
<dbReference type="Gene3D" id="3.20.20.80">
    <property type="entry name" value="Glycosidases"/>
    <property type="match status" value="1"/>
</dbReference>
<feature type="transmembrane region" description="Helical" evidence="18">
    <location>
        <begin position="76"/>
        <end position="97"/>
    </location>
</feature>
<keyword evidence="4 18" id="KW-0812">Transmembrane</keyword>
<keyword evidence="21" id="KW-1185">Reference proteome</keyword>
<dbReference type="SUPFAM" id="SSF51445">
    <property type="entry name" value="(Trans)glycosidases"/>
    <property type="match status" value="1"/>
</dbReference>
<dbReference type="InterPro" id="IPR017853">
    <property type="entry name" value="GH"/>
</dbReference>
<reference evidence="20 21" key="1">
    <citation type="submission" date="2024-04" db="EMBL/GenBank/DDBJ databases">
        <title>Symmetric and asymmetric DNA N6-adenine methylation regulates different biological responses in Mucorales.</title>
        <authorList>
            <consortium name="Lawrence Berkeley National Laboratory"/>
            <person name="Lax C."/>
            <person name="Mondo S.J."/>
            <person name="Osorio-Concepcion M."/>
            <person name="Muszewska A."/>
            <person name="Corrochano-Luque M."/>
            <person name="Gutierrez G."/>
            <person name="Riley R."/>
            <person name="Lipzen A."/>
            <person name="Guo J."/>
            <person name="Hundley H."/>
            <person name="Amirebrahimi M."/>
            <person name="Ng V."/>
            <person name="Lorenzo-Gutierrez D."/>
            <person name="Binder U."/>
            <person name="Yang J."/>
            <person name="Song Y."/>
            <person name="Canovas D."/>
            <person name="Navarro E."/>
            <person name="Freitag M."/>
            <person name="Gabaldon T."/>
            <person name="Grigoriev I.V."/>
            <person name="Corrochano L.M."/>
            <person name="Nicolas F.E."/>
            <person name="Garre V."/>
        </authorList>
    </citation>
    <scope>NUCLEOTIDE SEQUENCE [LARGE SCALE GENOMIC DNA]</scope>
    <source>
        <strain evidence="20 21">L51</strain>
    </source>
</reference>
<feature type="domain" description="Glycoside hydrolase family 5" evidence="19">
    <location>
        <begin position="252"/>
        <end position="487"/>
    </location>
</feature>
<keyword evidence="8 18" id="KW-0472">Membrane</keyword>
<organism evidence="20 21">
    <name type="scientific">Phycomyces blakesleeanus</name>
    <dbReference type="NCBI Taxonomy" id="4837"/>
    <lineage>
        <taxon>Eukaryota</taxon>
        <taxon>Fungi</taxon>
        <taxon>Fungi incertae sedis</taxon>
        <taxon>Mucoromycota</taxon>
        <taxon>Mucoromycotina</taxon>
        <taxon>Mucoromycetes</taxon>
        <taxon>Mucorales</taxon>
        <taxon>Phycomycetaceae</taxon>
        <taxon>Phycomyces</taxon>
    </lineage>
</organism>
<protein>
    <recommendedName>
        <fullName evidence="14">glucan 1,3-beta-glucosidase</fullName>
        <ecNumber evidence="14">3.2.1.58</ecNumber>
    </recommendedName>
    <alternativeName>
        <fullName evidence="15">Exo-1,3-beta-glucanase D</fullName>
    </alternativeName>
</protein>
<evidence type="ECO:0000256" key="11">
    <source>
        <dbReference type="ARBA" id="ARBA00023316"/>
    </source>
</evidence>
<evidence type="ECO:0000256" key="17">
    <source>
        <dbReference type="SAM" id="MobiDB-lite"/>
    </source>
</evidence>
<evidence type="ECO:0000256" key="10">
    <source>
        <dbReference type="ARBA" id="ARBA00023295"/>
    </source>
</evidence>
<keyword evidence="6" id="KW-0735">Signal-anchor</keyword>
<keyword evidence="11" id="KW-0961">Cell wall biogenesis/degradation</keyword>
<feature type="compositionally biased region" description="Low complexity" evidence="17">
    <location>
        <begin position="108"/>
        <end position="137"/>
    </location>
</feature>
<dbReference type="PANTHER" id="PTHR31297">
    <property type="entry name" value="GLUCAN ENDO-1,6-BETA-GLUCOSIDASE B"/>
    <property type="match status" value="1"/>
</dbReference>
<evidence type="ECO:0000256" key="3">
    <source>
        <dbReference type="ARBA" id="ARBA00022475"/>
    </source>
</evidence>
<evidence type="ECO:0000256" key="8">
    <source>
        <dbReference type="ARBA" id="ARBA00023136"/>
    </source>
</evidence>
<comment type="subcellular location">
    <subcellularLocation>
        <location evidence="1">Cell membrane</location>
        <topology evidence="1">Single-pass type II membrane protein</topology>
    </subcellularLocation>
</comment>
<evidence type="ECO:0000259" key="19">
    <source>
        <dbReference type="Pfam" id="PF00150"/>
    </source>
</evidence>
<evidence type="ECO:0000256" key="16">
    <source>
        <dbReference type="RuleBase" id="RU361153"/>
    </source>
</evidence>
<dbReference type="PANTHER" id="PTHR31297:SF34">
    <property type="entry name" value="GLUCAN 1,3-BETA-GLUCOSIDASE 2"/>
    <property type="match status" value="1"/>
</dbReference>
<comment type="catalytic activity">
    <reaction evidence="12">
        <text>Successive hydrolysis of beta-D-glucose units from the non-reducing ends of (1-&gt;3)-beta-D-glucans, releasing alpha-glucose.</text>
        <dbReference type="EC" id="3.2.1.58"/>
    </reaction>
</comment>
<evidence type="ECO:0000256" key="15">
    <source>
        <dbReference type="ARBA" id="ARBA00041260"/>
    </source>
</evidence>
<gene>
    <name evidence="20" type="ORF">J3Q64DRAFT_1820533</name>
</gene>
<keyword evidence="3" id="KW-1003">Cell membrane</keyword>
<evidence type="ECO:0000256" key="18">
    <source>
        <dbReference type="SAM" id="Phobius"/>
    </source>
</evidence>